<evidence type="ECO:0008006" key="4">
    <source>
        <dbReference type="Google" id="ProtNLM"/>
    </source>
</evidence>
<dbReference type="PANTHER" id="PTHR30199:SF0">
    <property type="entry name" value="INNER MEMBRANE PROTEIN YDCO"/>
    <property type="match status" value="1"/>
</dbReference>
<feature type="transmembrane region" description="Helical" evidence="1">
    <location>
        <begin position="132"/>
        <end position="151"/>
    </location>
</feature>
<dbReference type="NCBIfam" id="TIGR00843">
    <property type="entry name" value="benE"/>
    <property type="match status" value="1"/>
</dbReference>
<evidence type="ECO:0000313" key="2">
    <source>
        <dbReference type="EMBL" id="PVE46484.1"/>
    </source>
</evidence>
<protein>
    <recommendedName>
        <fullName evidence="4">Benzoate transporter</fullName>
    </recommendedName>
</protein>
<reference evidence="2 3" key="1">
    <citation type="journal article" date="2011" name="Syst. Appl. Microbiol.">
        <title>Defluviimonas denitrificans gen. nov., sp. nov., and Pararhodobacter aggregans gen. nov., sp. nov., non-phototrophic Rhodobacteraceae from the biofilter of a marine aquaculture.</title>
        <authorList>
            <person name="Foesel B.U."/>
            <person name="Drake H.L."/>
            <person name="Schramm A."/>
        </authorList>
    </citation>
    <scope>NUCLEOTIDE SEQUENCE [LARGE SCALE GENOMIC DNA]</scope>
    <source>
        <strain evidence="2 3">D1-19</strain>
    </source>
</reference>
<dbReference type="Pfam" id="PF03594">
    <property type="entry name" value="BenE"/>
    <property type="match status" value="1"/>
</dbReference>
<gene>
    <name evidence="2" type="ORF">DDE23_15120</name>
</gene>
<feature type="transmembrane region" description="Helical" evidence="1">
    <location>
        <begin position="367"/>
        <end position="389"/>
    </location>
</feature>
<accession>A0A2T7UP92</accession>
<feature type="transmembrane region" description="Helical" evidence="1">
    <location>
        <begin position="213"/>
        <end position="232"/>
    </location>
</feature>
<feature type="transmembrane region" description="Helical" evidence="1">
    <location>
        <begin position="297"/>
        <end position="319"/>
    </location>
</feature>
<keyword evidence="1" id="KW-1133">Transmembrane helix</keyword>
<keyword evidence="3" id="KW-1185">Reference proteome</keyword>
<dbReference type="AlphaFoldDB" id="A0A2T7UP92"/>
<dbReference type="InterPro" id="IPR004711">
    <property type="entry name" value="Benzoate_Transporter"/>
</dbReference>
<feature type="transmembrane region" description="Helical" evidence="1">
    <location>
        <begin position="326"/>
        <end position="347"/>
    </location>
</feature>
<evidence type="ECO:0000256" key="1">
    <source>
        <dbReference type="SAM" id="Phobius"/>
    </source>
</evidence>
<dbReference type="EMBL" id="QDDR01000008">
    <property type="protein sequence ID" value="PVE46484.1"/>
    <property type="molecule type" value="Genomic_DNA"/>
</dbReference>
<keyword evidence="1" id="KW-0812">Transmembrane</keyword>
<organism evidence="2 3">
    <name type="scientific">Pararhodobacter aggregans</name>
    <dbReference type="NCBI Taxonomy" id="404875"/>
    <lineage>
        <taxon>Bacteria</taxon>
        <taxon>Pseudomonadati</taxon>
        <taxon>Pseudomonadota</taxon>
        <taxon>Alphaproteobacteria</taxon>
        <taxon>Rhodobacterales</taxon>
        <taxon>Paracoccaceae</taxon>
        <taxon>Pararhodobacter</taxon>
    </lineage>
</organism>
<dbReference type="GO" id="GO:0005886">
    <property type="term" value="C:plasma membrane"/>
    <property type="evidence" value="ECO:0007669"/>
    <property type="project" value="TreeGrafter"/>
</dbReference>
<dbReference type="Proteomes" id="UP000244810">
    <property type="component" value="Unassembled WGS sequence"/>
</dbReference>
<dbReference type="OrthoDB" id="9792424at2"/>
<proteinExistence type="predicted"/>
<dbReference type="RefSeq" id="WP_107752597.1">
    <property type="nucleotide sequence ID" value="NZ_QBKF01000008.1"/>
</dbReference>
<evidence type="ECO:0000313" key="3">
    <source>
        <dbReference type="Proteomes" id="UP000244810"/>
    </source>
</evidence>
<dbReference type="PANTHER" id="PTHR30199">
    <property type="entry name" value="MFS FAMILY TRANSPORTER, PREDICTED SUBSTRATE BENZOATE"/>
    <property type="match status" value="1"/>
</dbReference>
<feature type="transmembrane region" description="Helical" evidence="1">
    <location>
        <begin position="172"/>
        <end position="193"/>
    </location>
</feature>
<comment type="caution">
    <text evidence="2">The sequence shown here is derived from an EMBL/GenBank/DDBJ whole genome shotgun (WGS) entry which is preliminary data.</text>
</comment>
<dbReference type="GO" id="GO:0042925">
    <property type="term" value="F:benzoate transmembrane transporter activity"/>
    <property type="evidence" value="ECO:0007669"/>
    <property type="project" value="InterPro"/>
</dbReference>
<feature type="transmembrane region" description="Helical" evidence="1">
    <location>
        <begin position="102"/>
        <end position="120"/>
    </location>
</feature>
<feature type="transmembrane region" description="Helical" evidence="1">
    <location>
        <begin position="53"/>
        <end position="72"/>
    </location>
</feature>
<sequence length="393" mass="40921">MTHDSCLEAALLPFKLSHVAAGFIAVLVGYTSSVAIIFQAIDRLGATDAQANSWMLVLGLGMGLSTLVLSLGNRMPVLTAWSTPGAALIALSSGLSLPQATGAFILCALLLIATGLSGWFDKLTRLIPDSLANAMLAGILFSFGMKIFDALGSDRTLVLLMGAAYLALKRLAPRYAIAGVFFAGLAYVAATGGFEGVSLPVALARPEFVMPEFSLPALIGLGLPMFLVTMSSQNMPGVVTLRADGYRPDIGRAITVTGLFSLLLAPFGGYAFNLAAITAAICTGPDADDNPRTRYKAALFAGSFYVVIGLMGATVIGLFLILPRALVLTIAALALLGSIGNSLSAAMAPKDEREAALLTFMATASGFSLYGIGAPFWALLLGLVVRFSLRRAR</sequence>
<feature type="transmembrane region" description="Helical" evidence="1">
    <location>
        <begin position="20"/>
        <end position="41"/>
    </location>
</feature>
<keyword evidence="1" id="KW-0472">Membrane</keyword>
<name>A0A2T7UP92_9RHOB</name>
<feature type="transmembrane region" description="Helical" evidence="1">
    <location>
        <begin position="253"/>
        <end position="277"/>
    </location>
</feature>